<dbReference type="SUPFAM" id="SSF54637">
    <property type="entry name" value="Thioesterase/thiol ester dehydrase-isomerase"/>
    <property type="match status" value="1"/>
</dbReference>
<keyword evidence="3" id="KW-1185">Reference proteome</keyword>
<dbReference type="RefSeq" id="WP_168109992.1">
    <property type="nucleotide sequence ID" value="NZ_VTOX01000013.1"/>
</dbReference>
<dbReference type="InterPro" id="IPR052342">
    <property type="entry name" value="MCH/BMMD"/>
</dbReference>
<gene>
    <name evidence="2" type="ORF">RAMLITH_23800</name>
</gene>
<dbReference type="PANTHER" id="PTHR43664:SF1">
    <property type="entry name" value="BETA-METHYLMALYL-COA DEHYDRATASE"/>
    <property type="match status" value="1"/>
</dbReference>
<proteinExistence type="predicted"/>
<dbReference type="Gene3D" id="3.10.129.10">
    <property type="entry name" value="Hotdog Thioesterase"/>
    <property type="match status" value="1"/>
</dbReference>
<evidence type="ECO:0000259" key="1">
    <source>
        <dbReference type="Pfam" id="PF01575"/>
    </source>
</evidence>
<accession>A0A7X6DKH2</accession>
<comment type="caution">
    <text evidence="2">The sequence shown here is derived from an EMBL/GenBank/DDBJ whole genome shotgun (WGS) entry which is preliminary data.</text>
</comment>
<evidence type="ECO:0000313" key="2">
    <source>
        <dbReference type="EMBL" id="NKE68851.1"/>
    </source>
</evidence>
<dbReference type="InterPro" id="IPR002539">
    <property type="entry name" value="MaoC-like_dom"/>
</dbReference>
<dbReference type="Proteomes" id="UP000521868">
    <property type="component" value="Unassembled WGS sequence"/>
</dbReference>
<dbReference type="AlphaFoldDB" id="A0A7X6DKH2"/>
<dbReference type="InterPro" id="IPR029069">
    <property type="entry name" value="HotDog_dom_sf"/>
</dbReference>
<evidence type="ECO:0000313" key="3">
    <source>
        <dbReference type="Proteomes" id="UP000521868"/>
    </source>
</evidence>
<dbReference type="EMBL" id="VTOX01000013">
    <property type="protein sequence ID" value="NKE68851.1"/>
    <property type="molecule type" value="Genomic_DNA"/>
</dbReference>
<feature type="domain" description="MaoC-like" evidence="1">
    <location>
        <begin position="10"/>
        <end position="112"/>
    </location>
</feature>
<organism evidence="2 3">
    <name type="scientific">Ramlibacter lithotrophicus</name>
    <dbReference type="NCBI Taxonomy" id="2606681"/>
    <lineage>
        <taxon>Bacteria</taxon>
        <taxon>Pseudomonadati</taxon>
        <taxon>Pseudomonadota</taxon>
        <taxon>Betaproteobacteria</taxon>
        <taxon>Burkholderiales</taxon>
        <taxon>Comamonadaceae</taxon>
        <taxon>Ramlibacter</taxon>
    </lineage>
</organism>
<sequence length="149" mass="16493">MGRYYEEFEVGQTFVTKTRTISDADISSFAELSGDHNKLHVDENYAKTTPFKTRIAHGPLGFAIATGLSYSTGLFDGTTLALLGVEWSFTAAIFPGDTLHVEMKVKSKREASRPDRGLVVRDFNLVNQDGVVVQKGVITVMVKRKSFNE</sequence>
<protein>
    <submittedName>
        <fullName evidence="2">Dehydratase</fullName>
    </submittedName>
</protein>
<dbReference type="Pfam" id="PF01575">
    <property type="entry name" value="MaoC_dehydratas"/>
    <property type="match status" value="1"/>
</dbReference>
<reference evidence="2 3" key="1">
    <citation type="journal article" date="2020" name="Nature">
        <title>Bacterial chemolithoautotrophy via manganese oxidation.</title>
        <authorList>
            <person name="Yu H."/>
            <person name="Leadbetter J.R."/>
        </authorList>
    </citation>
    <scope>NUCLEOTIDE SEQUENCE [LARGE SCALE GENOMIC DNA]</scope>
    <source>
        <strain evidence="2 3">RBP-1</strain>
    </source>
</reference>
<name>A0A7X6DKH2_9BURK</name>
<dbReference type="PANTHER" id="PTHR43664">
    <property type="entry name" value="MONOAMINE OXIDASE-RELATED"/>
    <property type="match status" value="1"/>
</dbReference>